<dbReference type="EMBL" id="NPDZ01000008">
    <property type="protein sequence ID" value="PJZ72670.1"/>
    <property type="molecule type" value="Genomic_DNA"/>
</dbReference>
<evidence type="ECO:0000259" key="4">
    <source>
        <dbReference type="SMART" id="SM01359"/>
    </source>
</evidence>
<dbReference type="Pfam" id="PF07678">
    <property type="entry name" value="TED_complement"/>
    <property type="match status" value="1"/>
</dbReference>
<dbReference type="Pfam" id="PF00207">
    <property type="entry name" value="A2M"/>
    <property type="match status" value="1"/>
</dbReference>
<evidence type="ECO:0000256" key="1">
    <source>
        <dbReference type="ARBA" id="ARBA00010556"/>
    </source>
</evidence>
<dbReference type="Pfam" id="PF17791">
    <property type="entry name" value="MG3"/>
    <property type="match status" value="1"/>
</dbReference>
<dbReference type="InterPro" id="IPR041246">
    <property type="entry name" value="Bact_MG10"/>
</dbReference>
<dbReference type="PROSITE" id="PS00477">
    <property type="entry name" value="ALPHA_2_MACROGLOBULIN"/>
    <property type="match status" value="1"/>
</dbReference>
<evidence type="ECO:0000256" key="2">
    <source>
        <dbReference type="ARBA" id="ARBA00023157"/>
    </source>
</evidence>
<evidence type="ECO:0000259" key="5">
    <source>
        <dbReference type="SMART" id="SM01360"/>
    </source>
</evidence>
<dbReference type="OrthoDB" id="9767116at2"/>
<dbReference type="InterPro" id="IPR002890">
    <property type="entry name" value="MG2"/>
</dbReference>
<accession>A0A2M9ZKS7</accession>
<dbReference type="CDD" id="cd02891">
    <property type="entry name" value="A2M_like"/>
    <property type="match status" value="1"/>
</dbReference>
<dbReference type="InterPro" id="IPR011625">
    <property type="entry name" value="A2M_N_BRD"/>
</dbReference>
<protein>
    <submittedName>
        <fullName evidence="7">Alpha-2-macroglobulin</fullName>
    </submittedName>
</protein>
<feature type="transmembrane region" description="Helical" evidence="3">
    <location>
        <begin position="7"/>
        <end position="27"/>
    </location>
</feature>
<dbReference type="PANTHER" id="PTHR40094:SF1">
    <property type="entry name" value="UBIQUITIN DOMAIN-CONTAINING PROTEIN"/>
    <property type="match status" value="1"/>
</dbReference>
<keyword evidence="2" id="KW-1015">Disulfide bond</keyword>
<dbReference type="RefSeq" id="WP_100713590.1">
    <property type="nucleotide sequence ID" value="NZ_NPDY01000006.1"/>
</dbReference>
<dbReference type="Gene3D" id="2.60.40.1930">
    <property type="match status" value="2"/>
</dbReference>
<dbReference type="SMART" id="SM01360">
    <property type="entry name" value="A2M"/>
    <property type="match status" value="1"/>
</dbReference>
<dbReference type="InterPro" id="IPR008930">
    <property type="entry name" value="Terpenoid_cyclase/PrenylTrfase"/>
</dbReference>
<sequence>MINDRKRIKYIFSILTVCGGFLVYFLIRTPAPASPLFFLGTDRSFSKNEKAYVNLEGSGNISYEFRVYKIKDPQSFLVKKVKERLVKEKNDGAFANPIALFSNAVRKFEVDFRKVARKEFNSKTRSSLKTVIGVDYDSLPEKKPAAIPALLSDQELVSVFSVPTVSSSWAYRRIPVPVNESGVYLIEGVSGSELAYTILIKSGLNFLVKQSDSETFIYAGRKDSGEPVSNANIVAFGMETGATIFSGKTEEDGTFFYKGKSQVKNVVLLSKDGEYAVSDPEFYASSYYGQGGVRAFLYTDRPVYRPGDTVKFKGIVRNFTSDQYKLISGSGTISVYNEDGATNIPDVGVSISGDNGSFAGEFQIPDLENLRLGNYSIILDFRDKSYQTEFAVEAYKKPTFLVSVSADKSNYLQKEEVQATVKARYYYGQPLAGKEVSYRVFRRPKFEFSPVGKLNFDSSADYMEQSGQSDRQEVILDGKAKLDSQGIYKLKFSPGKITSDSIYSVVASVQSEDITLNGTAVFSVNRSAFYLKMERDNSVYEPGSSAKLKLSLIPYDKSLSEEDRKKLLQDREIEVILYQREIEHSAEGRRSKVSKKEIATNEYGTGEISVEIPKRGQYIFVASAKDPDGNSTESESFFWASSASDSIEIPFKDITLKPGKDIYGPGETAEILVLSPISGSHLVLTVEGNRIFRKEVVKMNGNALKYKVKITPEMSPNFTLSAAQFSGNEVYKSQVRVAAPQEDKFLKVDVVPGSKVYRPGEVAEIKLKTTGLGNRGIPAEVSVALVDEAIYQIREEQTPNINTFFYHPRRNNVQTSFASAYRFFGYSEDKRLKLALNSKKGNGYAAIKGDEPVRGKFKDTGYWNAKVKTGVDGTAVVKFTLPDNLTSWRVTAIAITSDTKVGRGQVNFVTKKDLMLLGSMPRYILKGEDQKISATISNQTQKKFQVQVNAKVEGGSIQGASESTIVLEPGQNQSVSFVLKAGKDAKEDAAKIKIFASGGGYSDSFQSEIPLKTWGLQRTVSDGIAMSEGEAKGILKLQIPKELADPKLEVRLSPATLPALRQSLDYLADYPYGCAEQTMSRFYPLLSAQKAGYINERLRVELPKMIESGLKRITELQRSDGGFGWFDGETTSDLLMSAYVYRGLAISRKNGVRVDSYLIDSAKSFLYNNLDEGKLSPNQKAYILFSLSEGGKIEDSIVEGLAKSGDKLGTYGKALLSMILLNNGKKAEAIQWFKKSLNESGFGNKPFVKLASYGKNPNWEEDRIETISSLLSVATRLGEDQTLLANLASTLISNRVDFAWNNSRDTSAAVLALSEYLASVRESESPANVDLLFNGAPLKSLTLSPKADFGELFKISVPHELIHSGENRIEVKKKDGPVLYAIASIFFTDRSKKFSASSNGIKVKRTFYKLKVSGNEFSTSETKSFQKGDLIMVSINVQKEGEKSSYFQVEDILLPGFSFLQKDAEYLSDDRKVEYQGRQIYDDRAVFFIKGPGEEFTIRYFLRAEVGGKYKAIPARSKLMYYPEVSGASSDDEVSID</sequence>
<evidence type="ECO:0000256" key="3">
    <source>
        <dbReference type="SAM" id="Phobius"/>
    </source>
</evidence>
<evidence type="ECO:0000313" key="8">
    <source>
        <dbReference type="Proteomes" id="UP000231962"/>
    </source>
</evidence>
<dbReference type="SUPFAM" id="SSF48239">
    <property type="entry name" value="Terpenoid cyclases/Protein prenyltransferases"/>
    <property type="match status" value="1"/>
</dbReference>
<dbReference type="GO" id="GO:0004866">
    <property type="term" value="F:endopeptidase inhibitor activity"/>
    <property type="evidence" value="ECO:0007669"/>
    <property type="project" value="InterPro"/>
</dbReference>
<dbReference type="Pfam" id="PF17973">
    <property type="entry name" value="bMG10"/>
    <property type="match status" value="1"/>
</dbReference>
<dbReference type="Pfam" id="PF01835">
    <property type="entry name" value="MG2"/>
    <property type="match status" value="1"/>
</dbReference>
<dbReference type="InterPro" id="IPR013783">
    <property type="entry name" value="Ig-like_fold"/>
</dbReference>
<comment type="caution">
    <text evidence="7">The sequence shown here is derived from an EMBL/GenBank/DDBJ whole genome shotgun (WGS) entry which is preliminary data.</text>
</comment>
<dbReference type="InterPro" id="IPR019742">
    <property type="entry name" value="MacrogloblnA2_CS"/>
</dbReference>
<dbReference type="Gene3D" id="6.20.50.160">
    <property type="match status" value="1"/>
</dbReference>
<proteinExistence type="inferred from homology"/>
<dbReference type="InterPro" id="IPR001599">
    <property type="entry name" value="Macroglobln_a2"/>
</dbReference>
<feature type="domain" description="Alpha-2-macroglobulin" evidence="5">
    <location>
        <begin position="860"/>
        <end position="950"/>
    </location>
</feature>
<gene>
    <name evidence="6" type="ORF">CH360_08425</name>
    <name evidence="7" type="ORF">CH373_13260</name>
</gene>
<dbReference type="Gene3D" id="2.60.40.1940">
    <property type="match status" value="1"/>
</dbReference>
<dbReference type="Gene3D" id="1.50.10.20">
    <property type="match status" value="1"/>
</dbReference>
<dbReference type="Proteomes" id="UP000231990">
    <property type="component" value="Unassembled WGS sequence"/>
</dbReference>
<feature type="domain" description="Alpha-2-macroglobulin bait region" evidence="4">
    <location>
        <begin position="654"/>
        <end position="793"/>
    </location>
</feature>
<evidence type="ECO:0000313" key="9">
    <source>
        <dbReference type="Proteomes" id="UP000231990"/>
    </source>
</evidence>
<keyword evidence="3" id="KW-1133">Transmembrane helix</keyword>
<dbReference type="PANTHER" id="PTHR40094">
    <property type="entry name" value="ALPHA-2-MACROGLOBULIN HOMOLOG"/>
    <property type="match status" value="1"/>
</dbReference>
<dbReference type="SMART" id="SM01419">
    <property type="entry name" value="Thiol-ester_cl"/>
    <property type="match status" value="1"/>
</dbReference>
<dbReference type="InterPro" id="IPR051802">
    <property type="entry name" value="YfhM-like"/>
</dbReference>
<dbReference type="InterPro" id="IPR011626">
    <property type="entry name" value="Alpha-macroglobulin_TED"/>
</dbReference>
<reference evidence="8 9" key="1">
    <citation type="submission" date="2017-07" db="EMBL/GenBank/DDBJ databases">
        <title>Leptospira spp. isolated from tropical soils.</title>
        <authorList>
            <person name="Thibeaux R."/>
            <person name="Iraola G."/>
            <person name="Ferres I."/>
            <person name="Bierque E."/>
            <person name="Girault D."/>
            <person name="Soupe-Gilbert M.-E."/>
            <person name="Picardeau M."/>
            <person name="Goarant C."/>
        </authorList>
    </citation>
    <scope>NUCLEOTIDE SEQUENCE [LARGE SCALE GENOMIC DNA]</scope>
    <source>
        <strain evidence="7 9">FH1-B-B1</strain>
        <strain evidence="6 8">FH1-B-C1</strain>
    </source>
</reference>
<name>A0A2M9ZKS7_9LEPT</name>
<dbReference type="SMART" id="SM01359">
    <property type="entry name" value="A2M_N_2"/>
    <property type="match status" value="1"/>
</dbReference>
<keyword evidence="8" id="KW-1185">Reference proteome</keyword>
<keyword evidence="3" id="KW-0472">Membrane</keyword>
<evidence type="ECO:0000313" key="6">
    <source>
        <dbReference type="EMBL" id="PJZ69922.1"/>
    </source>
</evidence>
<dbReference type="InterPro" id="IPR041555">
    <property type="entry name" value="MG3"/>
</dbReference>
<dbReference type="EMBL" id="NPDY01000006">
    <property type="protein sequence ID" value="PJZ69922.1"/>
    <property type="molecule type" value="Genomic_DNA"/>
</dbReference>
<dbReference type="Gene3D" id="2.20.130.20">
    <property type="match status" value="1"/>
</dbReference>
<organism evidence="7 9">
    <name type="scientific">Leptospira perolatii</name>
    <dbReference type="NCBI Taxonomy" id="2023191"/>
    <lineage>
        <taxon>Bacteria</taxon>
        <taxon>Pseudomonadati</taxon>
        <taxon>Spirochaetota</taxon>
        <taxon>Spirochaetia</taxon>
        <taxon>Leptospirales</taxon>
        <taxon>Leptospiraceae</taxon>
        <taxon>Leptospira</taxon>
    </lineage>
</organism>
<dbReference type="Gene3D" id="2.60.40.10">
    <property type="entry name" value="Immunoglobulins"/>
    <property type="match status" value="1"/>
</dbReference>
<comment type="similarity">
    <text evidence="1">Belongs to the protease inhibitor I39 (alpha-2-macroglobulin) family. Bacterial alpha-2-macroglobulin subfamily.</text>
</comment>
<dbReference type="Proteomes" id="UP000231962">
    <property type="component" value="Unassembled WGS sequence"/>
</dbReference>
<evidence type="ECO:0000313" key="7">
    <source>
        <dbReference type="EMBL" id="PJZ72670.1"/>
    </source>
</evidence>
<dbReference type="Pfam" id="PF07703">
    <property type="entry name" value="A2M_BRD"/>
    <property type="match status" value="1"/>
</dbReference>
<dbReference type="GO" id="GO:0005615">
    <property type="term" value="C:extracellular space"/>
    <property type="evidence" value="ECO:0007669"/>
    <property type="project" value="InterPro"/>
</dbReference>
<dbReference type="InterPro" id="IPR047565">
    <property type="entry name" value="Alpha-macroglob_thiol-ester_cl"/>
</dbReference>
<keyword evidence="3" id="KW-0812">Transmembrane</keyword>